<organism evidence="1 2">
    <name type="scientific">Streblomastix strix</name>
    <dbReference type="NCBI Taxonomy" id="222440"/>
    <lineage>
        <taxon>Eukaryota</taxon>
        <taxon>Metamonada</taxon>
        <taxon>Preaxostyla</taxon>
        <taxon>Oxymonadida</taxon>
        <taxon>Streblomastigidae</taxon>
        <taxon>Streblomastix</taxon>
    </lineage>
</organism>
<feature type="non-terminal residue" evidence="1">
    <location>
        <position position="1"/>
    </location>
</feature>
<sequence length="157" mass="17309">QSEVDAKLTNVVTTNITQSETGAKTFNANVTATGFGKAGKDDTSVLLAGGGDSITYRTSLLLLILKGYKTSYQLKVRQLCCLSKARQLCRLFLDYKMSNIYIDEALLDAVGLSEFPELYAYIHEREPKPIIDGIANQVIIGPQQLQDQVKDNDDTGW</sequence>
<reference evidence="1 2" key="1">
    <citation type="submission" date="2019-03" db="EMBL/GenBank/DDBJ databases">
        <title>Single cell metagenomics reveals metabolic interactions within the superorganism composed of flagellate Streblomastix strix and complex community of Bacteroidetes bacteria on its surface.</title>
        <authorList>
            <person name="Treitli S.C."/>
            <person name="Kolisko M."/>
            <person name="Husnik F."/>
            <person name="Keeling P."/>
            <person name="Hampl V."/>
        </authorList>
    </citation>
    <scope>NUCLEOTIDE SEQUENCE [LARGE SCALE GENOMIC DNA]</scope>
    <source>
        <strain evidence="1">ST1C</strain>
    </source>
</reference>
<comment type="caution">
    <text evidence="1">The sequence shown here is derived from an EMBL/GenBank/DDBJ whole genome shotgun (WGS) entry which is preliminary data.</text>
</comment>
<dbReference type="EMBL" id="SNRW01041540">
    <property type="protein sequence ID" value="KAA6336791.1"/>
    <property type="molecule type" value="Genomic_DNA"/>
</dbReference>
<name>A0A5J4RV58_9EUKA</name>
<proteinExistence type="predicted"/>
<evidence type="ECO:0000313" key="1">
    <source>
        <dbReference type="EMBL" id="KAA6336791.1"/>
    </source>
</evidence>
<evidence type="ECO:0000313" key="2">
    <source>
        <dbReference type="Proteomes" id="UP000324800"/>
    </source>
</evidence>
<protein>
    <submittedName>
        <fullName evidence="1">Uncharacterized protein</fullName>
    </submittedName>
</protein>
<gene>
    <name evidence="1" type="ORF">EZS28_052844</name>
</gene>
<dbReference type="Proteomes" id="UP000324800">
    <property type="component" value="Unassembled WGS sequence"/>
</dbReference>
<dbReference type="AlphaFoldDB" id="A0A5J4RV58"/>
<accession>A0A5J4RV58</accession>